<keyword evidence="2" id="KW-1185">Reference proteome</keyword>
<evidence type="ECO:0000313" key="2">
    <source>
        <dbReference type="Proteomes" id="UP000260823"/>
    </source>
</evidence>
<organism evidence="1 2">
    <name type="scientific">Mucilaginibacter terrenus</name>
    <dbReference type="NCBI Taxonomy" id="2482727"/>
    <lineage>
        <taxon>Bacteria</taxon>
        <taxon>Pseudomonadati</taxon>
        <taxon>Bacteroidota</taxon>
        <taxon>Sphingobacteriia</taxon>
        <taxon>Sphingobacteriales</taxon>
        <taxon>Sphingobacteriaceae</taxon>
        <taxon>Mucilaginibacter</taxon>
    </lineage>
</organism>
<accession>A0A3E2NLZ5</accession>
<sequence>MKAVLNRSLVRHLVLQGYKYCLSKTINIQKQNASVQITLTPTRSRPTTRLLPPGYDTYFSIMHEPLQMADGIDDTEVLINLHDTDIERYRGSVSFI</sequence>
<comment type="caution">
    <text evidence="1">The sequence shown here is derived from an EMBL/GenBank/DDBJ whole genome shotgun (WGS) entry which is preliminary data.</text>
</comment>
<dbReference type="RefSeq" id="WP_117384042.1">
    <property type="nucleotide sequence ID" value="NZ_QWDE01000003.1"/>
</dbReference>
<protein>
    <submittedName>
        <fullName evidence="1">Uncharacterized protein</fullName>
    </submittedName>
</protein>
<evidence type="ECO:0000313" key="1">
    <source>
        <dbReference type="EMBL" id="RFZ82016.1"/>
    </source>
</evidence>
<dbReference type="EMBL" id="QWDE01000003">
    <property type="protein sequence ID" value="RFZ82016.1"/>
    <property type="molecule type" value="Genomic_DNA"/>
</dbReference>
<name>A0A3E2NLZ5_9SPHI</name>
<reference evidence="1 2" key="1">
    <citation type="submission" date="2018-08" db="EMBL/GenBank/DDBJ databases">
        <title>Mucilaginibacter terrae sp. nov., isolated from manganese diggings.</title>
        <authorList>
            <person name="Huang Y."/>
            <person name="Zhou Z."/>
        </authorList>
    </citation>
    <scope>NUCLEOTIDE SEQUENCE [LARGE SCALE GENOMIC DNA]</scope>
    <source>
        <strain evidence="1 2">ZH6</strain>
    </source>
</reference>
<dbReference type="OrthoDB" id="798992at2"/>
<dbReference type="Proteomes" id="UP000260823">
    <property type="component" value="Unassembled WGS sequence"/>
</dbReference>
<gene>
    <name evidence="1" type="ORF">DYU05_15410</name>
</gene>
<dbReference type="AlphaFoldDB" id="A0A3E2NLZ5"/>
<proteinExistence type="predicted"/>